<dbReference type="AlphaFoldDB" id="A0AAV5SK43"/>
<organism evidence="1 2">
    <name type="scientific">Pristionchus entomophagus</name>
    <dbReference type="NCBI Taxonomy" id="358040"/>
    <lineage>
        <taxon>Eukaryota</taxon>
        <taxon>Metazoa</taxon>
        <taxon>Ecdysozoa</taxon>
        <taxon>Nematoda</taxon>
        <taxon>Chromadorea</taxon>
        <taxon>Rhabditida</taxon>
        <taxon>Rhabditina</taxon>
        <taxon>Diplogasteromorpha</taxon>
        <taxon>Diplogasteroidea</taxon>
        <taxon>Neodiplogasteridae</taxon>
        <taxon>Pristionchus</taxon>
    </lineage>
</organism>
<name>A0AAV5SK43_9BILA</name>
<proteinExistence type="predicted"/>
<accession>A0AAV5SK43</accession>
<reference evidence="1" key="1">
    <citation type="submission" date="2023-10" db="EMBL/GenBank/DDBJ databases">
        <title>Genome assembly of Pristionchus species.</title>
        <authorList>
            <person name="Yoshida K."/>
            <person name="Sommer R.J."/>
        </authorList>
    </citation>
    <scope>NUCLEOTIDE SEQUENCE</scope>
    <source>
        <strain evidence="1">RS0144</strain>
    </source>
</reference>
<protein>
    <recommendedName>
        <fullName evidence="3">G protein-coupled receptor</fullName>
    </recommendedName>
</protein>
<feature type="non-terminal residue" evidence="1">
    <location>
        <position position="1"/>
    </location>
</feature>
<evidence type="ECO:0000313" key="1">
    <source>
        <dbReference type="EMBL" id="GMS82870.1"/>
    </source>
</evidence>
<dbReference type="Proteomes" id="UP001432027">
    <property type="component" value="Unassembled WGS sequence"/>
</dbReference>
<keyword evidence="2" id="KW-1185">Reference proteome</keyword>
<dbReference type="EMBL" id="BTSX01000002">
    <property type="protein sequence ID" value="GMS82870.1"/>
    <property type="molecule type" value="Genomic_DNA"/>
</dbReference>
<comment type="caution">
    <text evidence="1">The sequence shown here is derived from an EMBL/GenBank/DDBJ whole genome shotgun (WGS) entry which is preliminary data.</text>
</comment>
<sequence>TGGNGITPQRKVFYFLNKVPRENLPFAICIRSPSSTHLLVKDENVRGSALLINRSISSARMRMLQTVCHGSAVAGGLNCLLSPSSTLSRHLSGERVCTMESQNRRATLGRYALLISSCSSCSLHCDQLLVHSVFSTDRPLNKYRNVISAADDRVSCPAHILLYAPLPDRCGRRGFRSVSLLAAFTCVIVCSHCHRSVDLQ</sequence>
<evidence type="ECO:0008006" key="3">
    <source>
        <dbReference type="Google" id="ProtNLM"/>
    </source>
</evidence>
<evidence type="ECO:0000313" key="2">
    <source>
        <dbReference type="Proteomes" id="UP001432027"/>
    </source>
</evidence>
<gene>
    <name evidence="1" type="ORF">PENTCL1PPCAC_5045</name>
</gene>